<dbReference type="KEGG" id="tsph:KIH39_14700"/>
<keyword evidence="3" id="KW-1185">Reference proteome</keyword>
<dbReference type="RefSeq" id="WP_213493992.1">
    <property type="nucleotide sequence ID" value="NZ_CP074694.1"/>
</dbReference>
<protein>
    <submittedName>
        <fullName evidence="2">DUF58 domain-containing protein</fullName>
    </submittedName>
</protein>
<evidence type="ECO:0000313" key="2">
    <source>
        <dbReference type="EMBL" id="QVL30108.1"/>
    </source>
</evidence>
<evidence type="ECO:0000259" key="1">
    <source>
        <dbReference type="Pfam" id="PF01882"/>
    </source>
</evidence>
<dbReference type="InterPro" id="IPR036465">
    <property type="entry name" value="vWFA_dom_sf"/>
</dbReference>
<dbReference type="Gene3D" id="3.40.50.410">
    <property type="entry name" value="von Willebrand factor, type A domain"/>
    <property type="match status" value="1"/>
</dbReference>
<dbReference type="AlphaFoldDB" id="A0A8E6B3Y2"/>
<evidence type="ECO:0000313" key="3">
    <source>
        <dbReference type="Proteomes" id="UP000676194"/>
    </source>
</evidence>
<organism evidence="2 3">
    <name type="scientific">Telmatocola sphagniphila</name>
    <dbReference type="NCBI Taxonomy" id="1123043"/>
    <lineage>
        <taxon>Bacteria</taxon>
        <taxon>Pseudomonadati</taxon>
        <taxon>Planctomycetota</taxon>
        <taxon>Planctomycetia</taxon>
        <taxon>Gemmatales</taxon>
        <taxon>Gemmataceae</taxon>
    </lineage>
</organism>
<feature type="domain" description="DUF58" evidence="1">
    <location>
        <begin position="45"/>
        <end position="258"/>
    </location>
</feature>
<dbReference type="Proteomes" id="UP000676194">
    <property type="component" value="Chromosome"/>
</dbReference>
<dbReference type="PANTHER" id="PTHR33608">
    <property type="entry name" value="BLL2464 PROTEIN"/>
    <property type="match status" value="1"/>
</dbReference>
<dbReference type="SUPFAM" id="SSF53300">
    <property type="entry name" value="vWA-like"/>
    <property type="match status" value="1"/>
</dbReference>
<dbReference type="InterPro" id="IPR002881">
    <property type="entry name" value="DUF58"/>
</dbReference>
<name>A0A8E6B3Y2_9BACT</name>
<dbReference type="PANTHER" id="PTHR33608:SF7">
    <property type="entry name" value="DUF58 DOMAIN-CONTAINING PROTEIN"/>
    <property type="match status" value="1"/>
</dbReference>
<accession>A0A8E6B3Y2</accession>
<sequence>MSSVFDPTELKRFGGLALQARQVVEGFLTGSHRSPYKGASIEFAEHRQYSPGDEIRHIDWRAYGKTDKYFVKEYEEETNLRAWLVVDASGSMKYRGKSPLSKWEFAQQAAAALSYLLLHQMDAVGLILHDSTIGSVLPTKAQPRQLLRICKMLESVTPQRDTGLSLVWTEIAKRYLRSRSIVILITDIFDDAAQVHRALQQFRYQNQEVILLQILAPEEVEFPFTRPSEFRSLEGKDLQRIQPRQLRDEYLRRLQEHTDEIKRITRQLRIDYLRMRTDEPMDRLLGAFLRRRHGQRG</sequence>
<dbReference type="EMBL" id="CP074694">
    <property type="protein sequence ID" value="QVL30108.1"/>
    <property type="molecule type" value="Genomic_DNA"/>
</dbReference>
<dbReference type="Pfam" id="PF01882">
    <property type="entry name" value="DUF58"/>
    <property type="match status" value="1"/>
</dbReference>
<reference evidence="2" key="1">
    <citation type="submission" date="2021-05" db="EMBL/GenBank/DDBJ databases">
        <title>Complete genome sequence of the cellulolytic planctomycete Telmatocola sphagniphila SP2T and characterization of the first cellulase from planctomycetes.</title>
        <authorList>
            <person name="Rakitin A.L."/>
            <person name="Beletsky A.V."/>
            <person name="Naumoff D.G."/>
            <person name="Kulichevskaya I.S."/>
            <person name="Mardanov A.V."/>
            <person name="Ravin N.V."/>
            <person name="Dedysh S.N."/>
        </authorList>
    </citation>
    <scope>NUCLEOTIDE SEQUENCE</scope>
    <source>
        <strain evidence="2">SP2T</strain>
    </source>
</reference>
<proteinExistence type="predicted"/>
<gene>
    <name evidence="2" type="ORF">KIH39_14700</name>
</gene>